<keyword evidence="1" id="KW-0812">Transmembrane</keyword>
<dbReference type="RefSeq" id="WP_273642762.1">
    <property type="nucleotide sequence ID" value="NZ_JAQQXP010000004.1"/>
</dbReference>
<evidence type="ECO:0000256" key="1">
    <source>
        <dbReference type="SAM" id="Phobius"/>
    </source>
</evidence>
<feature type="transmembrane region" description="Helical" evidence="1">
    <location>
        <begin position="12"/>
        <end position="37"/>
    </location>
</feature>
<gene>
    <name evidence="2" type="ORF">OIK42_19120</name>
</gene>
<accession>A0ABT5L743</accession>
<proteinExistence type="predicted"/>
<dbReference type="EMBL" id="JAQQXP010000004">
    <property type="protein sequence ID" value="MDC8832870.1"/>
    <property type="molecule type" value="Genomic_DNA"/>
</dbReference>
<reference evidence="2 3" key="1">
    <citation type="submission" date="2022-10" db="EMBL/GenBank/DDBJ databases">
        <title>Alteromonas sp. chi3 Genome sequencing.</title>
        <authorList>
            <person name="Park S."/>
        </authorList>
    </citation>
    <scope>NUCLEOTIDE SEQUENCE [LARGE SCALE GENOMIC DNA]</scope>
    <source>
        <strain evidence="3">chi3</strain>
    </source>
</reference>
<protein>
    <recommendedName>
        <fullName evidence="4">DUF304 domain-containing protein</fullName>
    </recommendedName>
</protein>
<organism evidence="2 3">
    <name type="scientific">Alteromonas gilva</name>
    <dbReference type="NCBI Taxonomy" id="2987522"/>
    <lineage>
        <taxon>Bacteria</taxon>
        <taxon>Pseudomonadati</taxon>
        <taxon>Pseudomonadota</taxon>
        <taxon>Gammaproteobacteria</taxon>
        <taxon>Alteromonadales</taxon>
        <taxon>Alteromonadaceae</taxon>
        <taxon>Alteromonas/Salinimonas group</taxon>
        <taxon>Alteromonas</taxon>
    </lineage>
</organism>
<name>A0ABT5L743_9ALTE</name>
<evidence type="ECO:0008006" key="4">
    <source>
        <dbReference type="Google" id="ProtNLM"/>
    </source>
</evidence>
<dbReference type="Proteomes" id="UP001218788">
    <property type="component" value="Unassembled WGS sequence"/>
</dbReference>
<evidence type="ECO:0000313" key="2">
    <source>
        <dbReference type="EMBL" id="MDC8832870.1"/>
    </source>
</evidence>
<keyword evidence="3" id="KW-1185">Reference proteome</keyword>
<keyword evidence="1" id="KW-0472">Membrane</keyword>
<comment type="caution">
    <text evidence="2">The sequence shown here is derived from an EMBL/GenBank/DDBJ whole genome shotgun (WGS) entry which is preliminary data.</text>
</comment>
<sequence length="146" mass="16451">MSIAYKYRFDYYLLLSHPIYLAFSYLAGAVLFGYALLTTYHAIGYSGLPTIWLLIPALALPVAPFFRRSLNVDEKGGLTYIRQDLWKKKILPVDSISIHQEKKYGALELHHEGGTSVTDIVLLMDAIENERSLIARVQSAMAENGQ</sequence>
<keyword evidence="1" id="KW-1133">Transmembrane helix</keyword>
<feature type="transmembrane region" description="Helical" evidence="1">
    <location>
        <begin position="43"/>
        <end position="66"/>
    </location>
</feature>
<evidence type="ECO:0000313" key="3">
    <source>
        <dbReference type="Proteomes" id="UP001218788"/>
    </source>
</evidence>